<dbReference type="InterPro" id="IPR012495">
    <property type="entry name" value="TadE-like_dom"/>
</dbReference>
<proteinExistence type="predicted"/>
<dbReference type="Pfam" id="PF07811">
    <property type="entry name" value="TadE"/>
    <property type="match status" value="1"/>
</dbReference>
<comment type="caution">
    <text evidence="2">The sequence shown here is derived from an EMBL/GenBank/DDBJ whole genome shotgun (WGS) entry which is preliminary data.</text>
</comment>
<name>A0A841IV85_9ACTN</name>
<dbReference type="InterPro" id="IPR049790">
    <property type="entry name" value="Rv3655c/TadE"/>
</dbReference>
<dbReference type="Proteomes" id="UP000536604">
    <property type="component" value="Unassembled WGS sequence"/>
</dbReference>
<dbReference type="EMBL" id="JACHJO010000014">
    <property type="protein sequence ID" value="MBB6122082.1"/>
    <property type="molecule type" value="Genomic_DNA"/>
</dbReference>
<keyword evidence="3" id="KW-1185">Reference proteome</keyword>
<organism evidence="2 3">
    <name type="scientific">Nocardiopsis algeriensis</name>
    <dbReference type="NCBI Taxonomy" id="1478215"/>
    <lineage>
        <taxon>Bacteria</taxon>
        <taxon>Bacillati</taxon>
        <taxon>Actinomycetota</taxon>
        <taxon>Actinomycetes</taxon>
        <taxon>Streptosporangiales</taxon>
        <taxon>Nocardiopsidaceae</taxon>
        <taxon>Nocardiopsis</taxon>
    </lineage>
</organism>
<accession>A0A841IV85</accession>
<gene>
    <name evidence="2" type="ORF">FHS13_004067</name>
</gene>
<evidence type="ECO:0000313" key="2">
    <source>
        <dbReference type="EMBL" id="MBB6122082.1"/>
    </source>
</evidence>
<dbReference type="RefSeq" id="WP_184293512.1">
    <property type="nucleotide sequence ID" value="NZ_JACHJO010000014.1"/>
</dbReference>
<dbReference type="NCBIfam" id="NF041390">
    <property type="entry name" value="TadE_Rv3655c"/>
    <property type="match status" value="1"/>
</dbReference>
<sequence length="120" mass="11737">MRSRPAGDRGAATAEAAMVLPSLVLVLAVAVGAVTAADARLACSDAARVGARALARGEHGEHARALALDTAPPGAVVRLSRKGGAAHVTVTARVAGLEVGGSAAVLLEPGVSPPPPEDVP</sequence>
<evidence type="ECO:0000313" key="3">
    <source>
        <dbReference type="Proteomes" id="UP000536604"/>
    </source>
</evidence>
<protein>
    <submittedName>
        <fullName evidence="2">Flp pilus assembly protein TadG</fullName>
    </submittedName>
</protein>
<feature type="domain" description="TadE-like" evidence="1">
    <location>
        <begin position="10"/>
        <end position="52"/>
    </location>
</feature>
<dbReference type="AlphaFoldDB" id="A0A841IV85"/>
<evidence type="ECO:0000259" key="1">
    <source>
        <dbReference type="Pfam" id="PF07811"/>
    </source>
</evidence>
<reference evidence="2 3" key="1">
    <citation type="submission" date="2020-08" db="EMBL/GenBank/DDBJ databases">
        <title>Genomic Encyclopedia of Type Strains, Phase III (KMG-III): the genomes of soil and plant-associated and newly described type strains.</title>
        <authorList>
            <person name="Whitman W."/>
        </authorList>
    </citation>
    <scope>NUCLEOTIDE SEQUENCE [LARGE SCALE GENOMIC DNA]</scope>
    <source>
        <strain evidence="2 3">CECT 8712</strain>
    </source>
</reference>